<evidence type="ECO:0000313" key="1">
    <source>
        <dbReference type="EMBL" id="CAJ2631967.1"/>
    </source>
</evidence>
<organism evidence="1 2">
    <name type="scientific">Trifolium pratense</name>
    <name type="common">Red clover</name>
    <dbReference type="NCBI Taxonomy" id="57577"/>
    <lineage>
        <taxon>Eukaryota</taxon>
        <taxon>Viridiplantae</taxon>
        <taxon>Streptophyta</taxon>
        <taxon>Embryophyta</taxon>
        <taxon>Tracheophyta</taxon>
        <taxon>Spermatophyta</taxon>
        <taxon>Magnoliopsida</taxon>
        <taxon>eudicotyledons</taxon>
        <taxon>Gunneridae</taxon>
        <taxon>Pentapetalae</taxon>
        <taxon>rosids</taxon>
        <taxon>fabids</taxon>
        <taxon>Fabales</taxon>
        <taxon>Fabaceae</taxon>
        <taxon>Papilionoideae</taxon>
        <taxon>50 kb inversion clade</taxon>
        <taxon>NPAAA clade</taxon>
        <taxon>Hologalegina</taxon>
        <taxon>IRL clade</taxon>
        <taxon>Trifolieae</taxon>
        <taxon>Trifolium</taxon>
    </lineage>
</organism>
<comment type="caution">
    <text evidence="1">The sequence shown here is derived from an EMBL/GenBank/DDBJ whole genome shotgun (WGS) entry which is preliminary data.</text>
</comment>
<reference evidence="1" key="1">
    <citation type="submission" date="2023-10" db="EMBL/GenBank/DDBJ databases">
        <authorList>
            <person name="Rodriguez Cubillos JULIANA M."/>
            <person name="De Vega J."/>
        </authorList>
    </citation>
    <scope>NUCLEOTIDE SEQUENCE</scope>
</reference>
<accession>A0ACB0IM08</accession>
<keyword evidence="2" id="KW-1185">Reference proteome</keyword>
<proteinExistence type="predicted"/>
<protein>
    <submittedName>
        <fullName evidence="1">Uncharacterized protein</fullName>
    </submittedName>
</protein>
<dbReference type="Proteomes" id="UP001177021">
    <property type="component" value="Unassembled WGS sequence"/>
</dbReference>
<name>A0ACB0IM08_TRIPR</name>
<gene>
    <name evidence="1" type="ORF">MILVUS5_LOCUS3378</name>
</gene>
<evidence type="ECO:0000313" key="2">
    <source>
        <dbReference type="Proteomes" id="UP001177021"/>
    </source>
</evidence>
<dbReference type="EMBL" id="CASHSV030000001">
    <property type="protein sequence ID" value="CAJ2631967.1"/>
    <property type="molecule type" value="Genomic_DNA"/>
</dbReference>
<sequence>MFLHEWTPDFTLKDDLLRVLPIWVTFPQLPLIFWGEKSIGKIASALGKPMMTDECTAKKLRVSYARVLIEIDVTTELKNCITIRDPKGNKIQQRVEYEWKPPFCTKCNKVGHECKVNKQQTKKQPEQIKQVWTTKPDKNIVTPPPEITNDTSGIHGENAEARGKVNESVAAVTWTVVGSANKHKGKEIRVAGKELFGCKNDFEVLRTGECSLASDDKVP</sequence>